<reference evidence="2" key="1">
    <citation type="journal article" date="2023" name="Front. Plant Sci.">
        <title>Chromosomal-level genome assembly of Melastoma candidum provides insights into trichome evolution.</title>
        <authorList>
            <person name="Zhong Y."/>
            <person name="Wu W."/>
            <person name="Sun C."/>
            <person name="Zou P."/>
            <person name="Liu Y."/>
            <person name="Dai S."/>
            <person name="Zhou R."/>
        </authorList>
    </citation>
    <scope>NUCLEOTIDE SEQUENCE [LARGE SCALE GENOMIC DNA]</scope>
</reference>
<proteinExistence type="predicted"/>
<organism evidence="1 2">
    <name type="scientific">Melastoma candidum</name>
    <dbReference type="NCBI Taxonomy" id="119954"/>
    <lineage>
        <taxon>Eukaryota</taxon>
        <taxon>Viridiplantae</taxon>
        <taxon>Streptophyta</taxon>
        <taxon>Embryophyta</taxon>
        <taxon>Tracheophyta</taxon>
        <taxon>Spermatophyta</taxon>
        <taxon>Magnoliopsida</taxon>
        <taxon>eudicotyledons</taxon>
        <taxon>Gunneridae</taxon>
        <taxon>Pentapetalae</taxon>
        <taxon>rosids</taxon>
        <taxon>malvids</taxon>
        <taxon>Myrtales</taxon>
        <taxon>Melastomataceae</taxon>
        <taxon>Melastomatoideae</taxon>
        <taxon>Melastomateae</taxon>
        <taxon>Melastoma</taxon>
    </lineage>
</organism>
<evidence type="ECO:0000313" key="1">
    <source>
        <dbReference type="EMBL" id="KAI4331556.1"/>
    </source>
</evidence>
<evidence type="ECO:0000313" key="2">
    <source>
        <dbReference type="Proteomes" id="UP001057402"/>
    </source>
</evidence>
<keyword evidence="2" id="KW-1185">Reference proteome</keyword>
<accession>A0ACB9N6E6</accession>
<gene>
    <name evidence="1" type="ORF">MLD38_029735</name>
</gene>
<protein>
    <submittedName>
        <fullName evidence="1">Uncharacterized protein</fullName>
    </submittedName>
</protein>
<dbReference type="EMBL" id="CM042887">
    <property type="protein sequence ID" value="KAI4331556.1"/>
    <property type="molecule type" value="Genomic_DNA"/>
</dbReference>
<comment type="caution">
    <text evidence="1">The sequence shown here is derived from an EMBL/GenBank/DDBJ whole genome shotgun (WGS) entry which is preliminary data.</text>
</comment>
<sequence length="137" mass="15418">MSSPRKLFMILSITLSTASIWAVLDVRPVNHGCSGKIDPLNNYQPLVDQVSDDLIALTPIQNFNYYNEREEGKSASYGHGLCTRGISGEECRTCLHVANVLRIQGCGFVYESQVTLMNCHMRISKYDFKWDTAEPII</sequence>
<name>A0ACB9N6E6_9MYRT</name>
<dbReference type="Proteomes" id="UP001057402">
    <property type="component" value="Chromosome 8"/>
</dbReference>